<reference evidence="6" key="1">
    <citation type="submission" date="2019-08" db="EMBL/GenBank/DDBJ databases">
        <authorList>
            <person name="Kucharzyk K."/>
            <person name="Murdoch R.W."/>
            <person name="Higgins S."/>
            <person name="Loffler F."/>
        </authorList>
    </citation>
    <scope>NUCLEOTIDE SEQUENCE</scope>
</reference>
<keyword evidence="2" id="KW-0732">Signal</keyword>
<evidence type="ECO:0000256" key="3">
    <source>
        <dbReference type="ARBA" id="ARBA00023136"/>
    </source>
</evidence>
<evidence type="ECO:0000256" key="2">
    <source>
        <dbReference type="ARBA" id="ARBA00022729"/>
    </source>
</evidence>
<dbReference type="EMBL" id="VSSQ01009739">
    <property type="protein sequence ID" value="MPM42456.1"/>
    <property type="molecule type" value="Genomic_DNA"/>
</dbReference>
<comment type="caution">
    <text evidence="6">The sequence shown here is derived from an EMBL/GenBank/DDBJ whole genome shotgun (WGS) entry which is preliminary data.</text>
</comment>
<keyword evidence="3" id="KW-0472">Membrane</keyword>
<proteinExistence type="predicted"/>
<comment type="subcellular location">
    <subcellularLocation>
        <location evidence="1">Cell outer membrane</location>
    </subcellularLocation>
</comment>
<sequence length="155" mass="17858">MHPISCKVTTDKFTGLSDGEDMSYLFRDDYFIRLPETILLRAEAKQRSGDKAGAAADINLLRARAQCSYLITASDMDDNFNMILDERARELMYEESRWNTLLRMGGTTAVDRIRKYAYWPVAKATLTFDYNLWPIPQKVIDSNTEVKLDQNSGWE</sequence>
<dbReference type="InterPro" id="IPR012944">
    <property type="entry name" value="SusD_RagB_dom"/>
</dbReference>
<name>A0A644ZNX9_9ZZZZ</name>
<protein>
    <recommendedName>
        <fullName evidence="5">RagB/SusD domain-containing protein</fullName>
    </recommendedName>
</protein>
<accession>A0A644ZNX9</accession>
<organism evidence="6">
    <name type="scientific">bioreactor metagenome</name>
    <dbReference type="NCBI Taxonomy" id="1076179"/>
    <lineage>
        <taxon>unclassified sequences</taxon>
        <taxon>metagenomes</taxon>
        <taxon>ecological metagenomes</taxon>
    </lineage>
</organism>
<feature type="domain" description="RagB/SusD" evidence="5">
    <location>
        <begin position="26"/>
        <end position="154"/>
    </location>
</feature>
<evidence type="ECO:0000256" key="1">
    <source>
        <dbReference type="ARBA" id="ARBA00004442"/>
    </source>
</evidence>
<dbReference type="AlphaFoldDB" id="A0A644ZNX9"/>
<dbReference type="Pfam" id="PF07980">
    <property type="entry name" value="SusD_RagB"/>
    <property type="match status" value="1"/>
</dbReference>
<dbReference type="SUPFAM" id="SSF48452">
    <property type="entry name" value="TPR-like"/>
    <property type="match status" value="1"/>
</dbReference>
<evidence type="ECO:0000259" key="5">
    <source>
        <dbReference type="Pfam" id="PF07980"/>
    </source>
</evidence>
<dbReference type="GO" id="GO:0009279">
    <property type="term" value="C:cell outer membrane"/>
    <property type="evidence" value="ECO:0007669"/>
    <property type="project" value="UniProtKB-SubCell"/>
</dbReference>
<dbReference type="Gene3D" id="1.25.40.390">
    <property type="match status" value="1"/>
</dbReference>
<gene>
    <name evidence="6" type="ORF">SDC9_89121</name>
</gene>
<dbReference type="InterPro" id="IPR011990">
    <property type="entry name" value="TPR-like_helical_dom_sf"/>
</dbReference>
<evidence type="ECO:0000313" key="6">
    <source>
        <dbReference type="EMBL" id="MPM42456.1"/>
    </source>
</evidence>
<keyword evidence="4" id="KW-0998">Cell outer membrane</keyword>
<evidence type="ECO:0000256" key="4">
    <source>
        <dbReference type="ARBA" id="ARBA00023237"/>
    </source>
</evidence>